<dbReference type="KEGG" id="dba:Dbac_0219"/>
<protein>
    <recommendedName>
        <fullName evidence="1">DUF4062 domain-containing protein</fullName>
    </recommendedName>
</protein>
<keyword evidence="3" id="KW-1185">Reference proteome</keyword>
<dbReference type="eggNOG" id="ENOG502ZAMX">
    <property type="taxonomic scope" value="Bacteria"/>
</dbReference>
<reference evidence="2 3" key="1">
    <citation type="journal article" date="2009" name="Stand. Genomic Sci.">
        <title>Complete genome sequence of Desulfomicrobium baculatum type strain (X).</title>
        <authorList>
            <person name="Copeland A."/>
            <person name="Spring S."/>
            <person name="Goker M."/>
            <person name="Schneider S."/>
            <person name="Lapidus A."/>
            <person name="Del Rio T.G."/>
            <person name="Tice H."/>
            <person name="Cheng J.F."/>
            <person name="Chen F."/>
            <person name="Nolan M."/>
            <person name="Bruce D."/>
            <person name="Goodwin L."/>
            <person name="Pitluck S."/>
            <person name="Ivanova N."/>
            <person name="Mavrommatis K."/>
            <person name="Ovchinnikova G."/>
            <person name="Pati A."/>
            <person name="Chen A."/>
            <person name="Palaniappan K."/>
            <person name="Land M."/>
            <person name="Hauser L."/>
            <person name="Chang Y.J."/>
            <person name="Jeffries C.C."/>
            <person name="Meincke L."/>
            <person name="Sims D."/>
            <person name="Brettin T."/>
            <person name="Detter J.C."/>
            <person name="Han C."/>
            <person name="Chain P."/>
            <person name="Bristow J."/>
            <person name="Eisen J.A."/>
            <person name="Markowitz V."/>
            <person name="Hugenholtz P."/>
            <person name="Kyrpides N.C."/>
            <person name="Klenk H.P."/>
            <person name="Lucas S."/>
        </authorList>
    </citation>
    <scope>NUCLEOTIDE SEQUENCE [LARGE SCALE GENOMIC DNA]</scope>
    <source>
        <strain evidence="3">DSM 4028 / VKM B-1378 / X</strain>
    </source>
</reference>
<dbReference type="Proteomes" id="UP000002216">
    <property type="component" value="Chromosome"/>
</dbReference>
<dbReference type="AlphaFoldDB" id="C7LTR1"/>
<dbReference type="Pfam" id="PF13271">
    <property type="entry name" value="DUF4062"/>
    <property type="match status" value="1"/>
</dbReference>
<evidence type="ECO:0000313" key="3">
    <source>
        <dbReference type="Proteomes" id="UP000002216"/>
    </source>
</evidence>
<feature type="domain" description="DUF4062" evidence="1">
    <location>
        <begin position="9"/>
        <end position="93"/>
    </location>
</feature>
<dbReference type="InterPro" id="IPR025139">
    <property type="entry name" value="DUF4062"/>
</dbReference>
<dbReference type="RefSeq" id="WP_012805431.1">
    <property type="nucleotide sequence ID" value="NC_013173.1"/>
</dbReference>
<dbReference type="HOGENOM" id="CLU_697825_0_0_7"/>
<organism evidence="2 3">
    <name type="scientific">Desulfomicrobium baculatum (strain DSM 4028 / VKM B-1378 / X)</name>
    <name type="common">Desulfovibrio baculatus</name>
    <dbReference type="NCBI Taxonomy" id="525897"/>
    <lineage>
        <taxon>Bacteria</taxon>
        <taxon>Pseudomonadati</taxon>
        <taxon>Thermodesulfobacteriota</taxon>
        <taxon>Desulfovibrionia</taxon>
        <taxon>Desulfovibrionales</taxon>
        <taxon>Desulfomicrobiaceae</taxon>
        <taxon>Desulfomicrobium</taxon>
    </lineage>
</organism>
<dbReference type="EMBL" id="CP001629">
    <property type="protein sequence ID" value="ACU88346.1"/>
    <property type="molecule type" value="Genomic_DNA"/>
</dbReference>
<proteinExistence type="predicted"/>
<evidence type="ECO:0000313" key="2">
    <source>
        <dbReference type="EMBL" id="ACU88346.1"/>
    </source>
</evidence>
<gene>
    <name evidence="2" type="ordered locus">Dbac_0219</name>
</gene>
<evidence type="ECO:0000259" key="1">
    <source>
        <dbReference type="Pfam" id="PF13271"/>
    </source>
</evidence>
<name>C7LTR1_DESBD</name>
<accession>C7LTR1</accession>
<sequence length="389" mass="43633">MPKGYAPAVFVSSTCFDLGQVRADLAEFLVTLGLDPIISEYASFPVNPNYDAIANCLETVKTRADIFVLIVGARYGQTPREGKSVTNLEYLEARAKGIPIYVFVNKSVLSFMEVWKKNPDGDYTGIVDSTSVFEFIEALRGNAEHWVFPFEKAREVTHTLKAQLAYLFMDGLASRSRIRSVALPDDLQTLSPRALEILLQKPTGWEYLLFAEVFRESVRALRNRRYDYDYGLNFASSISINEMGPLMNWLSTHTDGMVRVSDSLIRLMNQALPVAFGAPGEPGDPSHLVYIAKSLGAAYAKAIEWGLEFQRIHTDDAYSRLMQITSGMTKNIISEIEEFAEHVHSQLNTAFAREIPEGEIVRLELTLTLTAPDMSEFNAEMERLQGEIC</sequence>
<dbReference type="OrthoDB" id="72299at2"/>